<evidence type="ECO:0000313" key="1">
    <source>
        <dbReference type="EMBL" id="PWY56608.1"/>
    </source>
</evidence>
<name>A0A317U5Z0_9GAMM</name>
<reference evidence="2 4" key="2">
    <citation type="submission" date="2018-12" db="EMBL/GenBank/DDBJ databases">
        <title>Legionella sp,whole genome shotgun sequence.</title>
        <authorList>
            <person name="Wu H."/>
        </authorList>
    </citation>
    <scope>NUCLEOTIDE SEQUENCE [LARGE SCALE GENOMIC DNA]</scope>
    <source>
        <strain evidence="2">Km489</strain>
        <strain evidence="4">km489</strain>
    </source>
</reference>
<accession>A0A317U5Z0</accession>
<reference evidence="1 3" key="1">
    <citation type="submission" date="2018-05" db="EMBL/GenBank/DDBJ databases">
        <title>Legionella qingyii sp.nov., whole genome shotgun sequence.</title>
        <authorList>
            <person name="Wu H."/>
            <person name="Zhu Q."/>
            <person name="Hu C."/>
        </authorList>
    </citation>
    <scope>NUCLEOTIDE SEQUENCE [LARGE SCALE GENOMIC DNA]</scope>
    <source>
        <strain evidence="1 3">HEB18</strain>
    </source>
</reference>
<sequence>MTVNTFCNFRAPPEAIKMLPLVQTLETSRVIQNIICIMDQYRQFLDLQSALFQLNGKEINYVG</sequence>
<dbReference type="EMBL" id="RZGX01000008">
    <property type="protein sequence ID" value="RUR23421.1"/>
    <property type="molecule type" value="Genomic_DNA"/>
</dbReference>
<gene>
    <name evidence="1" type="ORF">DGG96_05655</name>
    <name evidence="2" type="ORF">ELY20_07385</name>
</gene>
<evidence type="ECO:0000313" key="4">
    <source>
        <dbReference type="Proteomes" id="UP000287374"/>
    </source>
</evidence>
<dbReference type="OrthoDB" id="9959163at2"/>
<organism evidence="1 3">
    <name type="scientific">Legionella qingyii</name>
    <dbReference type="NCBI Taxonomy" id="2184757"/>
    <lineage>
        <taxon>Bacteria</taxon>
        <taxon>Pseudomonadati</taxon>
        <taxon>Pseudomonadota</taxon>
        <taxon>Gammaproteobacteria</taxon>
        <taxon>Legionellales</taxon>
        <taxon>Legionellaceae</taxon>
        <taxon>Legionella</taxon>
    </lineage>
</organism>
<protein>
    <submittedName>
        <fullName evidence="1">Uncharacterized protein</fullName>
    </submittedName>
</protein>
<evidence type="ECO:0000313" key="3">
    <source>
        <dbReference type="Proteomes" id="UP000247152"/>
    </source>
</evidence>
<proteinExistence type="predicted"/>
<dbReference type="Proteomes" id="UP000247152">
    <property type="component" value="Unassembled WGS sequence"/>
</dbReference>
<keyword evidence="4" id="KW-1185">Reference proteome</keyword>
<dbReference type="EMBL" id="QHJG01000007">
    <property type="protein sequence ID" value="PWY56608.1"/>
    <property type="molecule type" value="Genomic_DNA"/>
</dbReference>
<dbReference type="AlphaFoldDB" id="A0A317U5Z0"/>
<evidence type="ECO:0000313" key="2">
    <source>
        <dbReference type="EMBL" id="RUR23421.1"/>
    </source>
</evidence>
<dbReference type="RefSeq" id="WP_110141987.1">
    <property type="nucleotide sequence ID" value="NZ_QHJG01000007.1"/>
</dbReference>
<comment type="caution">
    <text evidence="1">The sequence shown here is derived from an EMBL/GenBank/DDBJ whole genome shotgun (WGS) entry which is preliminary data.</text>
</comment>
<dbReference type="Proteomes" id="UP000287374">
    <property type="component" value="Unassembled WGS sequence"/>
</dbReference>